<dbReference type="RefSeq" id="WP_112352981.1">
    <property type="nucleotide sequence ID" value="NZ_LS483452.1"/>
</dbReference>
<evidence type="ECO:0000313" key="2">
    <source>
        <dbReference type="Proteomes" id="UP000250123"/>
    </source>
</evidence>
<dbReference type="Proteomes" id="UP000250123">
    <property type="component" value="Chromosome SHEWBE"/>
</dbReference>
<organism evidence="1 2">
    <name type="scientific">Shewanella benthica</name>
    <dbReference type="NCBI Taxonomy" id="43661"/>
    <lineage>
        <taxon>Bacteria</taxon>
        <taxon>Pseudomonadati</taxon>
        <taxon>Pseudomonadota</taxon>
        <taxon>Gammaproteobacteria</taxon>
        <taxon>Alteromonadales</taxon>
        <taxon>Shewanellaceae</taxon>
        <taxon>Shewanella</taxon>
    </lineage>
</organism>
<dbReference type="KEGG" id="sbk:SHEWBE_2972"/>
<name>A0A330M4R0_9GAMM</name>
<evidence type="ECO:0000313" key="1">
    <source>
        <dbReference type="EMBL" id="SQH76935.1"/>
    </source>
</evidence>
<protein>
    <submittedName>
        <fullName evidence="1">Uncharacterized protein</fullName>
    </submittedName>
</protein>
<dbReference type="EMBL" id="LS483452">
    <property type="protein sequence ID" value="SQH76935.1"/>
    <property type="molecule type" value="Genomic_DNA"/>
</dbReference>
<dbReference type="OrthoDB" id="6696432at2"/>
<sequence length="329" mass="35946">MSLPVTVYRWDDPGAPQLVLSDIKPSNWIDILKKCLIDGYGAKAGLGWTMPFVSPDGFTTVFRNSSSEASGSYMQVKCRTGSDPVGGHVNLQTAPLLSEYNPNWETINCASKQYTFGGNFRITKWCLIGTSAGFYLFGIYATKDNMAMGTYSHVSFFCGDIDSFVPNDLNRFTVLSQGAATGNSSAGWNHSLSYCSNITQVGNMHETGGAELGKVMEILSRFPTATTTSINGVPSDFRVYSHPILAINGVHVVSSAGVNADSVGERVIESSLHPGYRGHLPGYIQTQVAKYSDQLWPQTQIIDGQEYWLIHAAHNGACNFWVNMESWYG</sequence>
<dbReference type="AlphaFoldDB" id="A0A330M4R0"/>
<proteinExistence type="predicted"/>
<gene>
    <name evidence="1" type="ORF">SHEWBE_2972</name>
</gene>
<reference evidence="2" key="1">
    <citation type="submission" date="2018-06" db="EMBL/GenBank/DDBJ databases">
        <authorList>
            <person name="Cea G.-C."/>
            <person name="William W."/>
        </authorList>
    </citation>
    <scope>NUCLEOTIDE SEQUENCE [LARGE SCALE GENOMIC DNA]</scope>
    <source>
        <strain evidence="2">DB21MT-2</strain>
    </source>
</reference>
<accession>A0A330M4R0</accession>